<accession>J1L5J1</accession>
<reference evidence="7 8" key="1">
    <citation type="submission" date="2011-08" db="EMBL/GenBank/DDBJ databases">
        <title>The complete genome of Methanofollis liminatans DSM 4140.</title>
        <authorList>
            <consortium name="US DOE Joint Genome Institute (JGI-PGF)"/>
            <person name="Lucas S."/>
            <person name="Han J."/>
            <person name="Lapidus A."/>
            <person name="Bruce D."/>
            <person name="Goodwin L."/>
            <person name="Pitluck S."/>
            <person name="Peters L."/>
            <person name="Kyrpides N."/>
            <person name="Mavromatis K."/>
            <person name="Ivanova N."/>
            <person name="Mikhailova N."/>
            <person name="Lu M."/>
            <person name="Detter J.C."/>
            <person name="Tapia R."/>
            <person name="Han C."/>
            <person name="Land M."/>
            <person name="Hauser L."/>
            <person name="Markowitz V."/>
            <person name="Cheng J.-F."/>
            <person name="Hugenholtz P."/>
            <person name="Woyke T."/>
            <person name="Wu D."/>
            <person name="Spring S."/>
            <person name="Schuler E."/>
            <person name="Brambilla E."/>
            <person name="Klenk H.-P."/>
            <person name="Eisen J.A."/>
        </authorList>
    </citation>
    <scope>NUCLEOTIDE SEQUENCE [LARGE SCALE GENOMIC DNA]</scope>
    <source>
        <strain evidence="7 8">DSM 4140</strain>
    </source>
</reference>
<dbReference type="PANTHER" id="PTHR34990">
    <property type="entry name" value="UDP-2,3-DIACYLGLUCOSAMINE HYDROLASE-RELATED"/>
    <property type="match status" value="1"/>
</dbReference>
<organism evidence="7 8">
    <name type="scientific">Methanofollis liminatans DSM 4140</name>
    <dbReference type="NCBI Taxonomy" id="28892"/>
    <lineage>
        <taxon>Archaea</taxon>
        <taxon>Methanobacteriati</taxon>
        <taxon>Methanobacteriota</taxon>
        <taxon>Stenosarchaea group</taxon>
        <taxon>Methanomicrobia</taxon>
        <taxon>Methanomicrobiales</taxon>
        <taxon>Methanomicrobiaceae</taxon>
        <taxon>Methanofollis</taxon>
    </lineage>
</organism>
<dbReference type="STRING" id="28892.Metli_2435"/>
<keyword evidence="2" id="KW-0997">Cell inner membrane</keyword>
<evidence type="ECO:0000313" key="8">
    <source>
        <dbReference type="Proteomes" id="UP000005095"/>
    </source>
</evidence>
<dbReference type="InterPro" id="IPR004843">
    <property type="entry name" value="Calcineurin-like_PHP"/>
</dbReference>
<dbReference type="OrthoDB" id="31433at2157"/>
<dbReference type="GO" id="GO:0009245">
    <property type="term" value="P:lipid A biosynthetic process"/>
    <property type="evidence" value="ECO:0007669"/>
    <property type="project" value="TreeGrafter"/>
</dbReference>
<dbReference type="GO" id="GO:0008758">
    <property type="term" value="F:UDP-2,3-diacylglucosamine hydrolase activity"/>
    <property type="evidence" value="ECO:0007669"/>
    <property type="project" value="TreeGrafter"/>
</dbReference>
<keyword evidence="4" id="KW-0472">Membrane</keyword>
<dbReference type="Pfam" id="PF00149">
    <property type="entry name" value="Metallophos"/>
    <property type="match status" value="1"/>
</dbReference>
<dbReference type="InterPro" id="IPR029052">
    <property type="entry name" value="Metallo-depent_PP-like"/>
</dbReference>
<evidence type="ECO:0000256" key="2">
    <source>
        <dbReference type="ARBA" id="ARBA00022519"/>
    </source>
</evidence>
<keyword evidence="5" id="KW-0464">Manganese</keyword>
<name>J1L5J1_9EURY</name>
<evidence type="ECO:0000256" key="4">
    <source>
        <dbReference type="ARBA" id="ARBA00023136"/>
    </source>
</evidence>
<dbReference type="SUPFAM" id="SSF56300">
    <property type="entry name" value="Metallo-dependent phosphatases"/>
    <property type="match status" value="1"/>
</dbReference>
<evidence type="ECO:0000256" key="3">
    <source>
        <dbReference type="ARBA" id="ARBA00022723"/>
    </source>
</evidence>
<dbReference type="EMBL" id="CM001555">
    <property type="protein sequence ID" value="EJG08372.1"/>
    <property type="molecule type" value="Genomic_DNA"/>
</dbReference>
<keyword evidence="1" id="KW-1003">Cell membrane</keyword>
<dbReference type="AlphaFoldDB" id="J1L5J1"/>
<proteinExistence type="predicted"/>
<dbReference type="CDD" id="cd07398">
    <property type="entry name" value="MPP_YbbF-LpxH"/>
    <property type="match status" value="1"/>
</dbReference>
<dbReference type="Gene3D" id="3.60.21.10">
    <property type="match status" value="1"/>
</dbReference>
<evidence type="ECO:0000256" key="1">
    <source>
        <dbReference type="ARBA" id="ARBA00022475"/>
    </source>
</evidence>
<dbReference type="RefSeq" id="WP_004040749.1">
    <property type="nucleotide sequence ID" value="NZ_CM001555.1"/>
</dbReference>
<dbReference type="HOGENOM" id="CLU_1010534_0_0_2"/>
<keyword evidence="8" id="KW-1185">Reference proteome</keyword>
<evidence type="ECO:0000313" key="7">
    <source>
        <dbReference type="EMBL" id="EJG08372.1"/>
    </source>
</evidence>
<keyword evidence="3" id="KW-0479">Metal-binding</keyword>
<gene>
    <name evidence="7" type="ORF">Metli_2435</name>
</gene>
<dbReference type="Proteomes" id="UP000005095">
    <property type="component" value="Chromosome"/>
</dbReference>
<feature type="domain" description="Calcineurin-like phosphoesterase" evidence="6">
    <location>
        <begin position="2"/>
        <end position="235"/>
    </location>
</feature>
<dbReference type="PATRIC" id="fig|28892.9.peg.2629"/>
<protein>
    <submittedName>
        <fullName evidence="7">Metallophosphoesterase</fullName>
    </submittedName>
</protein>
<evidence type="ECO:0000259" key="6">
    <source>
        <dbReference type="Pfam" id="PF00149"/>
    </source>
</evidence>
<sequence length="279" mass="31950">MIVAVSDVHLGHKDEGKQERFLEFLDRCDTGEIDHLVLLGDIFDFWRRSNGLIFFCGGRKKEDPQEQATVERLVNTNCKILAKLSGLQVKNLHYVVGNHDYYIHRLQKRNPATYPFPVSKTLRLEDDGKGYFFTHGYDMDVYATMESLMSIDQYETLSESLCFLTDKSGWLADRLWGVSEVIEDLKYRIRSMQKPPAERETEMDLITRFAQSRAAHLFLGMHPMDSLIYGHTHVPGCKKMDCGAYVANTGCWSGSDQGWYVRISEGTVEALNFKGENVV</sequence>
<dbReference type="GO" id="GO:0016020">
    <property type="term" value="C:membrane"/>
    <property type="evidence" value="ECO:0007669"/>
    <property type="project" value="GOC"/>
</dbReference>
<dbReference type="InterPro" id="IPR043461">
    <property type="entry name" value="LpxH-like"/>
</dbReference>
<dbReference type="GO" id="GO:0046872">
    <property type="term" value="F:metal ion binding"/>
    <property type="evidence" value="ECO:0007669"/>
    <property type="project" value="UniProtKB-KW"/>
</dbReference>
<evidence type="ECO:0000256" key="5">
    <source>
        <dbReference type="ARBA" id="ARBA00023211"/>
    </source>
</evidence>